<feature type="region of interest" description="Disordered" evidence="1">
    <location>
        <begin position="89"/>
        <end position="114"/>
    </location>
</feature>
<feature type="compositionally biased region" description="Basic and acidic residues" evidence="1">
    <location>
        <begin position="89"/>
        <end position="98"/>
    </location>
</feature>
<name>C3Y766_BRAFL</name>
<protein>
    <submittedName>
        <fullName evidence="2">Uncharacterized protein</fullName>
    </submittedName>
</protein>
<evidence type="ECO:0000256" key="1">
    <source>
        <dbReference type="SAM" id="MobiDB-lite"/>
    </source>
</evidence>
<gene>
    <name evidence="2" type="ORF">BRAFLDRAFT_82870</name>
</gene>
<dbReference type="AlphaFoldDB" id="C3Y766"/>
<feature type="compositionally biased region" description="Polar residues" evidence="1">
    <location>
        <begin position="18"/>
        <end position="36"/>
    </location>
</feature>
<feature type="region of interest" description="Disordered" evidence="1">
    <location>
        <begin position="18"/>
        <end position="56"/>
    </location>
</feature>
<reference evidence="2" key="1">
    <citation type="journal article" date="2008" name="Nature">
        <title>The amphioxus genome and the evolution of the chordate karyotype.</title>
        <authorList>
            <consortium name="US DOE Joint Genome Institute (JGI-PGF)"/>
            <person name="Putnam N.H."/>
            <person name="Butts T."/>
            <person name="Ferrier D.E.K."/>
            <person name="Furlong R.F."/>
            <person name="Hellsten U."/>
            <person name="Kawashima T."/>
            <person name="Robinson-Rechavi M."/>
            <person name="Shoguchi E."/>
            <person name="Terry A."/>
            <person name="Yu J.-K."/>
            <person name="Benito-Gutierrez E.L."/>
            <person name="Dubchak I."/>
            <person name="Garcia-Fernandez J."/>
            <person name="Gibson-Brown J.J."/>
            <person name="Grigoriev I.V."/>
            <person name="Horton A.C."/>
            <person name="de Jong P.J."/>
            <person name="Jurka J."/>
            <person name="Kapitonov V.V."/>
            <person name="Kohara Y."/>
            <person name="Kuroki Y."/>
            <person name="Lindquist E."/>
            <person name="Lucas S."/>
            <person name="Osoegawa K."/>
            <person name="Pennacchio L.A."/>
            <person name="Salamov A.A."/>
            <person name="Satou Y."/>
            <person name="Sauka-Spengler T."/>
            <person name="Schmutz J."/>
            <person name="Shin-I T."/>
            <person name="Toyoda A."/>
            <person name="Bronner-Fraser M."/>
            <person name="Fujiyama A."/>
            <person name="Holland L.Z."/>
            <person name="Holland P.W.H."/>
            <person name="Satoh N."/>
            <person name="Rokhsar D.S."/>
        </authorList>
    </citation>
    <scope>NUCLEOTIDE SEQUENCE [LARGE SCALE GENOMIC DNA]</scope>
    <source>
        <strain evidence="2">S238N-H82</strain>
        <tissue evidence="2">Testes</tissue>
    </source>
</reference>
<organism>
    <name type="scientific">Branchiostoma floridae</name>
    <name type="common">Florida lancelet</name>
    <name type="synonym">Amphioxus</name>
    <dbReference type="NCBI Taxonomy" id="7739"/>
    <lineage>
        <taxon>Eukaryota</taxon>
        <taxon>Metazoa</taxon>
        <taxon>Chordata</taxon>
        <taxon>Cephalochordata</taxon>
        <taxon>Leptocardii</taxon>
        <taxon>Amphioxiformes</taxon>
        <taxon>Branchiostomatidae</taxon>
        <taxon>Branchiostoma</taxon>
    </lineage>
</organism>
<dbReference type="InParanoid" id="C3Y766"/>
<evidence type="ECO:0000313" key="2">
    <source>
        <dbReference type="EMBL" id="EEN63694.1"/>
    </source>
</evidence>
<accession>C3Y766</accession>
<dbReference type="EMBL" id="GG666489">
    <property type="protein sequence ID" value="EEN63694.1"/>
    <property type="molecule type" value="Genomic_DNA"/>
</dbReference>
<sequence length="163" mass="17587">MAIGRLAKFGIDMVTPIAQNTPSQVGNNAGRPSQTAGWGPRARCAASPPADPWKSPDSACRIGRPCDRTAVIPQSEHFFTLFGVLPMTKVEEGKEEQRGRRKNRRDSVMQPAPSDLMAGIKALRQVKGRGPGQAFSRFMGLSGWQDGKLSLAPASWQGNTLAE</sequence>
<proteinExistence type="predicted"/>